<keyword evidence="4 13" id="KW-0479">Metal-binding</keyword>
<dbReference type="FunFam" id="3.90.950.10:FF:000003">
    <property type="entry name" value="Inosine triphosphate pyrophosphatase"/>
    <property type="match status" value="1"/>
</dbReference>
<evidence type="ECO:0000313" key="15">
    <source>
        <dbReference type="EMBL" id="CAD8677387.1"/>
    </source>
</evidence>
<evidence type="ECO:0000256" key="12">
    <source>
        <dbReference type="ARBA" id="ARBA00093271"/>
    </source>
</evidence>
<evidence type="ECO:0000256" key="14">
    <source>
        <dbReference type="RuleBase" id="RU003781"/>
    </source>
</evidence>
<dbReference type="NCBIfam" id="TIGR00042">
    <property type="entry name" value="RdgB/HAM1 family non-canonical purine NTP pyrophosphatase"/>
    <property type="match status" value="1"/>
</dbReference>
<comment type="function">
    <text evidence="13">Pyrophosphatase that hydrolyzes non-canonical purine nucleotides such as inosine triphosphate (ITP), deoxyinosine triphosphate (dITP) or xanthosine 5'-triphosphate (XTP) to their respective monophosphate derivatives. The enzyme does not distinguish between the deoxy- and ribose forms. Probably excludes non-canonical purines from RNA and DNA precursor pools, thus preventing their incorporation into RNA and DNA and avoiding chromosomal lesions.</text>
</comment>
<keyword evidence="13" id="KW-0464">Manganese</keyword>
<reference evidence="15" key="1">
    <citation type="submission" date="2021-01" db="EMBL/GenBank/DDBJ databases">
        <authorList>
            <person name="Corre E."/>
            <person name="Pelletier E."/>
            <person name="Niang G."/>
            <person name="Scheremetjew M."/>
            <person name="Finn R."/>
            <person name="Kale V."/>
            <person name="Holt S."/>
            <person name="Cochrane G."/>
            <person name="Meng A."/>
            <person name="Brown T."/>
            <person name="Cohen L."/>
        </authorList>
    </citation>
    <scope>NUCLEOTIDE SEQUENCE</scope>
    <source>
        <strain evidence="15">CCMP722</strain>
    </source>
</reference>
<dbReference type="Pfam" id="PF01725">
    <property type="entry name" value="Ham1p_like"/>
    <property type="match status" value="1"/>
</dbReference>
<dbReference type="InterPro" id="IPR002637">
    <property type="entry name" value="RdgB/HAM1"/>
</dbReference>
<dbReference type="AlphaFoldDB" id="A0A7S0RHH5"/>
<evidence type="ECO:0000256" key="10">
    <source>
        <dbReference type="ARBA" id="ARBA00093218"/>
    </source>
</evidence>
<organism evidence="15">
    <name type="scientific">Pyramimonas obovata</name>
    <dbReference type="NCBI Taxonomy" id="1411642"/>
    <lineage>
        <taxon>Eukaryota</taxon>
        <taxon>Viridiplantae</taxon>
        <taxon>Chlorophyta</taxon>
        <taxon>Pyramimonadophyceae</taxon>
        <taxon>Pyramimonadales</taxon>
        <taxon>Pyramimonadaceae</taxon>
        <taxon>Pyramimonas</taxon>
        <taxon>Pyramimonas incertae sedis</taxon>
    </lineage>
</organism>
<gene>
    <name evidence="15" type="ORF">POBO1169_LOCUS13591</name>
</gene>
<comment type="subunit">
    <text evidence="13">Homodimer.</text>
</comment>
<comment type="catalytic activity">
    <reaction evidence="11">
        <text>dITP + H2O = dIMP + diphosphate + H(+)</text>
        <dbReference type="Rhea" id="RHEA:28342"/>
        <dbReference type="ChEBI" id="CHEBI:15377"/>
        <dbReference type="ChEBI" id="CHEBI:15378"/>
        <dbReference type="ChEBI" id="CHEBI:33019"/>
        <dbReference type="ChEBI" id="CHEBI:61194"/>
        <dbReference type="ChEBI" id="CHEBI:61382"/>
        <dbReference type="EC" id="3.6.1.66"/>
    </reaction>
    <physiologicalReaction direction="left-to-right" evidence="11">
        <dbReference type="Rhea" id="RHEA:28343"/>
    </physiologicalReaction>
</comment>
<dbReference type="GO" id="GO:0009204">
    <property type="term" value="P:deoxyribonucleoside triphosphate catabolic process"/>
    <property type="evidence" value="ECO:0007669"/>
    <property type="project" value="UniProtKB-UniRule"/>
</dbReference>
<comment type="catalytic activity">
    <reaction evidence="13">
        <text>XTP + H2O = XMP + diphosphate + H(+)</text>
        <dbReference type="Rhea" id="RHEA:28610"/>
        <dbReference type="ChEBI" id="CHEBI:15377"/>
        <dbReference type="ChEBI" id="CHEBI:15378"/>
        <dbReference type="ChEBI" id="CHEBI:33019"/>
        <dbReference type="ChEBI" id="CHEBI:57464"/>
        <dbReference type="ChEBI" id="CHEBI:61314"/>
        <dbReference type="EC" id="3.6.1.66"/>
    </reaction>
</comment>
<keyword evidence="8 13" id="KW-0546">Nucleotide metabolism</keyword>
<keyword evidence="6 13" id="KW-0378">Hydrolase</keyword>
<evidence type="ECO:0000256" key="11">
    <source>
        <dbReference type="ARBA" id="ARBA00093255"/>
    </source>
</evidence>
<dbReference type="InterPro" id="IPR027502">
    <property type="entry name" value="ITPase"/>
</dbReference>
<dbReference type="GO" id="GO:0036222">
    <property type="term" value="F:XTP diphosphatase activity"/>
    <property type="evidence" value="ECO:0007669"/>
    <property type="project" value="UniProtKB-UniRule"/>
</dbReference>
<dbReference type="GO" id="GO:0036220">
    <property type="term" value="F:ITP diphosphatase activity"/>
    <property type="evidence" value="ECO:0007669"/>
    <property type="project" value="UniProtKB-UniRule"/>
</dbReference>
<comment type="similarity">
    <text evidence="2 13 14">Belongs to the HAM1 NTPase family.</text>
</comment>
<feature type="binding site" evidence="13">
    <location>
        <begin position="125"/>
        <end position="126"/>
    </location>
    <ligand>
        <name>ITP</name>
        <dbReference type="ChEBI" id="CHEBI:61402"/>
    </ligand>
</feature>
<feature type="binding site" evidence="13">
    <location>
        <begin position="229"/>
        <end position="230"/>
    </location>
    <ligand>
        <name>ITP</name>
        <dbReference type="ChEBI" id="CHEBI:61402"/>
    </ligand>
</feature>
<comment type="subcellular location">
    <subcellularLocation>
        <location evidence="1 13">Cytoplasm</location>
    </subcellularLocation>
</comment>
<comment type="cofactor">
    <cofactor evidence="13">
        <name>Mg(2+)</name>
        <dbReference type="ChEBI" id="CHEBI:18420"/>
    </cofactor>
    <cofactor evidence="13">
        <name>Mn(2+)</name>
        <dbReference type="ChEBI" id="CHEBI:29035"/>
    </cofactor>
    <text evidence="13">Binds 1 divalent metal cation per subunit; can use either Mg(2+) or Mn(2+).</text>
</comment>
<dbReference type="CDD" id="cd00515">
    <property type="entry name" value="HAM1"/>
    <property type="match status" value="1"/>
</dbReference>
<dbReference type="PANTHER" id="PTHR11067">
    <property type="entry name" value="INOSINE TRIPHOSPHATE PYROPHOSPHATASE/HAM1 PROTEIN"/>
    <property type="match status" value="1"/>
</dbReference>
<evidence type="ECO:0000256" key="2">
    <source>
        <dbReference type="ARBA" id="ARBA00008023"/>
    </source>
</evidence>
<evidence type="ECO:0000256" key="9">
    <source>
        <dbReference type="ARBA" id="ARBA00054940"/>
    </source>
</evidence>
<keyword evidence="7 13" id="KW-0460">Magnesium</keyword>
<comment type="catalytic activity">
    <reaction evidence="12">
        <text>N(6)-hydroxy-dATP + H2O = N(6)-hydroxy-dAMP + diphosphate + H(+)</text>
        <dbReference type="Rhea" id="RHEA:83971"/>
        <dbReference type="ChEBI" id="CHEBI:15377"/>
        <dbReference type="ChEBI" id="CHEBI:15378"/>
        <dbReference type="ChEBI" id="CHEBI:33019"/>
        <dbReference type="ChEBI" id="CHEBI:233529"/>
        <dbReference type="ChEBI" id="CHEBI:233530"/>
    </reaction>
    <physiologicalReaction direction="left-to-right" evidence="12">
        <dbReference type="Rhea" id="RHEA:83972"/>
    </physiologicalReaction>
</comment>
<evidence type="ECO:0000256" key="5">
    <source>
        <dbReference type="ARBA" id="ARBA00022741"/>
    </source>
</evidence>
<dbReference type="GO" id="GO:0009117">
    <property type="term" value="P:nucleotide metabolic process"/>
    <property type="evidence" value="ECO:0007669"/>
    <property type="project" value="UniProtKB-KW"/>
</dbReference>
<evidence type="ECO:0000256" key="3">
    <source>
        <dbReference type="ARBA" id="ARBA00022490"/>
    </source>
</evidence>
<name>A0A7S0RHH5_9CHLO</name>
<keyword evidence="5 13" id="KW-0547">Nucleotide-binding</keyword>
<dbReference type="EC" id="3.6.1.66" evidence="13"/>
<comment type="function">
    <text evidence="9">Pyrophosphatase that hydrolyzes the non-canonical purine nucleotides inosine triphosphate (ITP), deoxyinosine triphosphate (dITP) as well as 2'-deoxy-N-6-hydroxylaminopurine triphosphate (dHAPTP) and xanthosine 5'-triphosphate (XTP) to their respective monophosphate derivatives. The enzyme does not distinguish between the deoxy- and ribose forms. Probably excludes non-canonical purines from RNA and DNA precursor pools, thus preventing their incorporation into RNA and DNA and avoiding chromosomal lesions.</text>
</comment>
<evidence type="ECO:0000256" key="8">
    <source>
        <dbReference type="ARBA" id="ARBA00023080"/>
    </source>
</evidence>
<comment type="catalytic activity">
    <reaction evidence="10">
        <text>ITP + H2O = IMP + diphosphate + H(+)</text>
        <dbReference type="Rhea" id="RHEA:29399"/>
        <dbReference type="ChEBI" id="CHEBI:15377"/>
        <dbReference type="ChEBI" id="CHEBI:15378"/>
        <dbReference type="ChEBI" id="CHEBI:33019"/>
        <dbReference type="ChEBI" id="CHEBI:58053"/>
        <dbReference type="ChEBI" id="CHEBI:61402"/>
        <dbReference type="EC" id="3.6.1.66"/>
    </reaction>
    <physiologicalReaction direction="left-to-right" evidence="10">
        <dbReference type="Rhea" id="RHEA:29400"/>
    </physiologicalReaction>
</comment>
<protein>
    <recommendedName>
        <fullName evidence="13">Inosine triphosphate pyrophosphatase</fullName>
        <shortName evidence="13">ITPase</shortName>
        <shortName evidence="13">Inosine triphosphatase</shortName>
        <ecNumber evidence="13">3.6.1.66</ecNumber>
    </recommendedName>
    <alternativeName>
        <fullName evidence="13">Non-canonical purine NTP pyrophosphatase</fullName>
    </alternativeName>
    <alternativeName>
        <fullName evidence="13">Non-standard purine NTP pyrophosphatase</fullName>
    </alternativeName>
    <alternativeName>
        <fullName evidence="13">Nucleoside-triphosphate diphosphatase</fullName>
    </alternativeName>
    <alternativeName>
        <fullName evidence="13">Nucleoside-triphosphate pyrophosphatase</fullName>
        <shortName evidence="13">NTPase</shortName>
    </alternativeName>
    <alternativeName>
        <fullName evidence="13">XTP/dITP diphosphatase</fullName>
    </alternativeName>
</protein>
<dbReference type="EMBL" id="HBFA01026734">
    <property type="protein sequence ID" value="CAD8677387.1"/>
    <property type="molecule type" value="Transcribed_RNA"/>
</dbReference>
<accession>A0A7S0RHH5</accession>
<dbReference type="InterPro" id="IPR029001">
    <property type="entry name" value="ITPase-like_fam"/>
</dbReference>
<sequence>MLAAVSAGRTTFCRTHSSPIENFSSKTRVLLRRHSVNSSKRFSFTVTAASNKTTAMPPTVISFVTGNQNKVKEVNQILGDEHADRFTLQAINVDLPELQGYPEDIAKEKAAIAAKTIGGPACVEDTSLCFNAMGGLPGAYIKWFLKELGPSGLPKMLAGFEDKTAYAQCIFAYCGGPGEEPKIFVGRTPGRIVEPRGPTDFGWDPIFEPDGFHKTYAEMEKATKNTISHRYKSLALFREFLLEMTK</sequence>
<feature type="binding site" evidence="13">
    <location>
        <position position="109"/>
    </location>
    <ligand>
        <name>ITP</name>
        <dbReference type="ChEBI" id="CHEBI:61402"/>
    </ligand>
</feature>
<proteinExistence type="inferred from homology"/>
<feature type="binding site" evidence="13">
    <location>
        <position position="125"/>
    </location>
    <ligand>
        <name>Mg(2+)</name>
        <dbReference type="ChEBI" id="CHEBI:18420"/>
    </ligand>
</feature>
<feature type="binding site" evidence="13">
    <location>
        <begin position="65"/>
        <end position="70"/>
    </location>
    <ligand>
        <name>ITP</name>
        <dbReference type="ChEBI" id="CHEBI:61402"/>
    </ligand>
</feature>
<dbReference type="GO" id="GO:0000166">
    <property type="term" value="F:nucleotide binding"/>
    <property type="evidence" value="ECO:0007669"/>
    <property type="project" value="UniProtKB-KW"/>
</dbReference>
<evidence type="ECO:0000256" key="4">
    <source>
        <dbReference type="ARBA" id="ARBA00022723"/>
    </source>
</evidence>
<feature type="binding site" evidence="13">
    <location>
        <begin position="201"/>
        <end position="204"/>
    </location>
    <ligand>
        <name>ITP</name>
        <dbReference type="ChEBI" id="CHEBI:61402"/>
    </ligand>
</feature>
<feature type="binding site" evidence="13">
    <location>
        <position position="224"/>
    </location>
    <ligand>
        <name>ITP</name>
        <dbReference type="ChEBI" id="CHEBI:61402"/>
    </ligand>
</feature>
<evidence type="ECO:0000256" key="1">
    <source>
        <dbReference type="ARBA" id="ARBA00004496"/>
    </source>
</evidence>
<dbReference type="Gene3D" id="3.90.950.10">
    <property type="match status" value="1"/>
</dbReference>
<dbReference type="SUPFAM" id="SSF52972">
    <property type="entry name" value="ITPase-like"/>
    <property type="match status" value="1"/>
</dbReference>
<dbReference type="GO" id="GO:0035870">
    <property type="term" value="F:dITP diphosphatase activity"/>
    <property type="evidence" value="ECO:0007669"/>
    <property type="project" value="UniProtKB-UniRule"/>
</dbReference>
<dbReference type="PANTHER" id="PTHR11067:SF9">
    <property type="entry name" value="INOSINE TRIPHOSPHATE PYROPHOSPHATASE"/>
    <property type="match status" value="1"/>
</dbReference>
<dbReference type="GO" id="GO:0005737">
    <property type="term" value="C:cytoplasm"/>
    <property type="evidence" value="ECO:0007669"/>
    <property type="project" value="UniProtKB-SubCell"/>
</dbReference>
<dbReference type="GO" id="GO:0046872">
    <property type="term" value="F:metal ion binding"/>
    <property type="evidence" value="ECO:0007669"/>
    <property type="project" value="UniProtKB-KW"/>
</dbReference>
<evidence type="ECO:0000256" key="6">
    <source>
        <dbReference type="ARBA" id="ARBA00022801"/>
    </source>
</evidence>
<evidence type="ECO:0000256" key="7">
    <source>
        <dbReference type="ARBA" id="ARBA00022842"/>
    </source>
</evidence>
<evidence type="ECO:0000256" key="13">
    <source>
        <dbReference type="HAMAP-Rule" id="MF_03148"/>
    </source>
</evidence>
<dbReference type="HAMAP" id="MF_03148">
    <property type="entry name" value="HAM1_NTPase"/>
    <property type="match status" value="1"/>
</dbReference>
<feature type="binding site" evidence="13">
    <location>
        <position position="97"/>
    </location>
    <ligand>
        <name>Mg(2+)</name>
        <dbReference type="ChEBI" id="CHEBI:18420"/>
    </ligand>
</feature>
<keyword evidence="3 13" id="KW-0963">Cytoplasm</keyword>